<proteinExistence type="predicted"/>
<dbReference type="RefSeq" id="WP_214612323.1">
    <property type="nucleotide sequence ID" value="NZ_JACATN010000004.1"/>
</dbReference>
<dbReference type="EMBL" id="JACATN010000004">
    <property type="protein sequence ID" value="MBT2162260.1"/>
    <property type="molecule type" value="Genomic_DNA"/>
</dbReference>
<protein>
    <submittedName>
        <fullName evidence="1">Uncharacterized protein</fullName>
    </submittedName>
</protein>
<reference evidence="2" key="2">
    <citation type="submission" date="2023-07" db="EMBL/GenBank/DDBJ databases">
        <title>Zobellia barbeyronii sp. nov., a new marine flavobacterium, isolated from green and red algae.</title>
        <authorList>
            <person name="Nedashkovskaya O.I."/>
            <person name="Otstavnykh N."/>
            <person name="Zhukova N."/>
            <person name="Guzev K."/>
            <person name="Chausova V."/>
            <person name="Tekutyeva L."/>
            <person name="Mikhailov V."/>
            <person name="Isaeva M."/>
        </authorList>
    </citation>
    <scope>NUCLEOTIDE SEQUENCE [LARGE SCALE GENOMIC DNA]</scope>
    <source>
        <strain evidence="2">KMM 6746</strain>
    </source>
</reference>
<comment type="caution">
    <text evidence="1">The sequence shown here is derived from an EMBL/GenBank/DDBJ whole genome shotgun (WGS) entry which is preliminary data.</text>
</comment>
<evidence type="ECO:0000313" key="1">
    <source>
        <dbReference type="EMBL" id="MBT2162260.1"/>
    </source>
</evidence>
<evidence type="ECO:0000313" key="2">
    <source>
        <dbReference type="Proteomes" id="UP000740413"/>
    </source>
</evidence>
<organism evidence="1 2">
    <name type="scientific">Zobellia barbeyronii</name>
    <dbReference type="NCBI Taxonomy" id="2748009"/>
    <lineage>
        <taxon>Bacteria</taxon>
        <taxon>Pseudomonadati</taxon>
        <taxon>Bacteroidota</taxon>
        <taxon>Flavobacteriia</taxon>
        <taxon>Flavobacteriales</taxon>
        <taxon>Flavobacteriaceae</taxon>
        <taxon>Zobellia</taxon>
    </lineage>
</organism>
<sequence>MITELVLTDYKVQQTGADGGHHYISTEIEHKGEIRKLVVLFANKSDESELKDNKQIRIKGQLVDEGNNVDLMMTDTTLEK</sequence>
<dbReference type="Proteomes" id="UP000740413">
    <property type="component" value="Unassembled WGS sequence"/>
</dbReference>
<gene>
    <name evidence="1" type="ORF">HW347_13390</name>
</gene>
<accession>A0ABS5WGJ6</accession>
<keyword evidence="2" id="KW-1185">Reference proteome</keyword>
<name>A0ABS5WGJ6_9FLAO</name>
<reference evidence="1 2" key="1">
    <citation type="submission" date="2020-06" db="EMBL/GenBank/DDBJ databases">
        <authorList>
            <person name="Isaeva M.P."/>
            <person name="Chernysheva N.Y."/>
        </authorList>
    </citation>
    <scope>NUCLEOTIDE SEQUENCE [LARGE SCALE GENOMIC DNA]</scope>
    <source>
        <strain evidence="1 2">KMM 6746</strain>
    </source>
</reference>